<feature type="transmembrane region" description="Helical" evidence="7">
    <location>
        <begin position="278"/>
        <end position="299"/>
    </location>
</feature>
<dbReference type="PANTHER" id="PTHR40074:SF4">
    <property type="entry name" value="INNER MEMBRANE PROTEIN YCFT"/>
    <property type="match status" value="1"/>
</dbReference>
<dbReference type="EMBL" id="LT960614">
    <property type="protein sequence ID" value="SON58291.1"/>
    <property type="molecule type" value="Genomic_DNA"/>
</dbReference>
<keyword evidence="4 7" id="KW-0812">Transmembrane</keyword>
<sequence length="363" mass="40681">MPALHKSRVDWVDYAKGICIIFVVMMHSVEGVERLSGGAGWLGTVVEFARPFRMPDFFLISGLFLSRVIDRPANVFYDRRFLHFFYFYIIWLTIQFAFRGPGMVAEVGVDGTLLNYAAAILYQPFGTLWFIWMLPVFAVAVRLTRRVNPLIIWSIAAVLEMSHLSFGMETPDDLGWYAVNQFGWRFVYFYTGYIAAPYIFMIASRIAERPMHAMAVLPLWGFVNAVLVFGGYSLLPGVSLALGLAGAGAIITVAVLCTEAARRLSAFDLLRFCGQNSIVIYLSFFLPMAVSRFILLKYAGGHLDVGTVSALVTLAGVAGSFAMWFIAMRTGFSFLYVRPQWARIERREPRRADGSAPAFQPAE</sequence>
<feature type="transmembrane region" description="Helical" evidence="7">
    <location>
        <begin position="118"/>
        <end position="140"/>
    </location>
</feature>
<feature type="transmembrane region" description="Helical" evidence="7">
    <location>
        <begin position="215"/>
        <end position="232"/>
    </location>
</feature>
<gene>
    <name evidence="9" type="primary">ycfT</name>
    <name evidence="9" type="ORF">HDIA_4750</name>
</gene>
<dbReference type="Proteomes" id="UP000223606">
    <property type="component" value="Chromosome 1"/>
</dbReference>
<feature type="transmembrane region" description="Helical" evidence="7">
    <location>
        <begin position="81"/>
        <end position="98"/>
    </location>
</feature>
<dbReference type="OrthoDB" id="9814956at2"/>
<evidence type="ECO:0000313" key="10">
    <source>
        <dbReference type="Proteomes" id="UP000223606"/>
    </source>
</evidence>
<dbReference type="InterPro" id="IPR002656">
    <property type="entry name" value="Acyl_transf_3_dom"/>
</dbReference>
<feature type="transmembrane region" description="Helical" evidence="7">
    <location>
        <begin position="311"/>
        <end position="337"/>
    </location>
</feature>
<dbReference type="AlphaFoldDB" id="A0A2C9DEB1"/>
<name>A0A2C9DEB1_9HYPH</name>
<organism evidence="9 10">
    <name type="scientific">Hartmannibacter diazotrophicus</name>
    <dbReference type="NCBI Taxonomy" id="1482074"/>
    <lineage>
        <taxon>Bacteria</taxon>
        <taxon>Pseudomonadati</taxon>
        <taxon>Pseudomonadota</taxon>
        <taxon>Alphaproteobacteria</taxon>
        <taxon>Hyphomicrobiales</taxon>
        <taxon>Pleomorphomonadaceae</taxon>
        <taxon>Hartmannibacter</taxon>
    </lineage>
</organism>
<evidence type="ECO:0000256" key="1">
    <source>
        <dbReference type="ARBA" id="ARBA00004651"/>
    </source>
</evidence>
<feature type="transmembrane region" description="Helical" evidence="7">
    <location>
        <begin position="186"/>
        <end position="203"/>
    </location>
</feature>
<feature type="transmembrane region" description="Helical" evidence="7">
    <location>
        <begin position="238"/>
        <end position="257"/>
    </location>
</feature>
<evidence type="ECO:0000259" key="8">
    <source>
        <dbReference type="Pfam" id="PF01757"/>
    </source>
</evidence>
<accession>A0A2C9DEB1</accession>
<dbReference type="RefSeq" id="WP_099558506.1">
    <property type="nucleotide sequence ID" value="NZ_LT960614.1"/>
</dbReference>
<feature type="transmembrane region" description="Helical" evidence="7">
    <location>
        <begin position="147"/>
        <end position="166"/>
    </location>
</feature>
<keyword evidence="6 7" id="KW-0472">Membrane</keyword>
<reference evidence="10" key="1">
    <citation type="submission" date="2017-09" db="EMBL/GenBank/DDBJ databases">
        <title>Genome sequence of Nannocystis excedens DSM 71.</title>
        <authorList>
            <person name="Blom J."/>
        </authorList>
    </citation>
    <scope>NUCLEOTIDE SEQUENCE [LARGE SCALE GENOMIC DNA]</scope>
    <source>
        <strain evidence="10">type strain: E19</strain>
    </source>
</reference>
<evidence type="ECO:0000256" key="6">
    <source>
        <dbReference type="ARBA" id="ARBA00023136"/>
    </source>
</evidence>
<evidence type="ECO:0000256" key="7">
    <source>
        <dbReference type="SAM" id="Phobius"/>
    </source>
</evidence>
<keyword evidence="10" id="KW-1185">Reference proteome</keyword>
<keyword evidence="3" id="KW-1003">Cell membrane</keyword>
<proteinExistence type="inferred from homology"/>
<keyword evidence="5 7" id="KW-1133">Transmembrane helix</keyword>
<dbReference type="KEGG" id="hdi:HDIA_4750"/>
<dbReference type="PANTHER" id="PTHR40074">
    <property type="entry name" value="O-ACETYLTRANSFERASE WECH"/>
    <property type="match status" value="1"/>
</dbReference>
<evidence type="ECO:0000256" key="2">
    <source>
        <dbReference type="ARBA" id="ARBA00007400"/>
    </source>
</evidence>
<dbReference type="GO" id="GO:0005886">
    <property type="term" value="C:plasma membrane"/>
    <property type="evidence" value="ECO:0007669"/>
    <property type="project" value="UniProtKB-SubCell"/>
</dbReference>
<dbReference type="GO" id="GO:0016413">
    <property type="term" value="F:O-acetyltransferase activity"/>
    <property type="evidence" value="ECO:0007669"/>
    <property type="project" value="TreeGrafter"/>
</dbReference>
<dbReference type="Pfam" id="PF01757">
    <property type="entry name" value="Acyl_transf_3"/>
    <property type="match status" value="1"/>
</dbReference>
<evidence type="ECO:0000256" key="5">
    <source>
        <dbReference type="ARBA" id="ARBA00022989"/>
    </source>
</evidence>
<evidence type="ECO:0000313" key="9">
    <source>
        <dbReference type="EMBL" id="SON58291.1"/>
    </source>
</evidence>
<evidence type="ECO:0000256" key="3">
    <source>
        <dbReference type="ARBA" id="ARBA00022475"/>
    </source>
</evidence>
<feature type="domain" description="Acyltransferase 3" evidence="8">
    <location>
        <begin position="10"/>
        <end position="325"/>
    </location>
</feature>
<evidence type="ECO:0000256" key="4">
    <source>
        <dbReference type="ARBA" id="ARBA00022692"/>
    </source>
</evidence>
<comment type="similarity">
    <text evidence="2">Belongs to the acyltransferase 3 family.</text>
</comment>
<protein>
    <submittedName>
        <fullName evidence="9">Inner membrane protein YcfT</fullName>
    </submittedName>
</protein>
<comment type="subcellular location">
    <subcellularLocation>
        <location evidence="1">Cell membrane</location>
        <topology evidence="1">Multi-pass membrane protein</topology>
    </subcellularLocation>
</comment>
<dbReference type="GO" id="GO:0009246">
    <property type="term" value="P:enterobacterial common antigen biosynthetic process"/>
    <property type="evidence" value="ECO:0007669"/>
    <property type="project" value="TreeGrafter"/>
</dbReference>